<evidence type="ECO:0000259" key="3">
    <source>
        <dbReference type="PROSITE" id="PS51253"/>
    </source>
</evidence>
<keyword evidence="5" id="KW-1185">Reference proteome</keyword>
<dbReference type="GO" id="GO:0003677">
    <property type="term" value="F:DNA binding"/>
    <property type="evidence" value="ECO:0007669"/>
    <property type="project" value="UniProtKB-KW"/>
</dbReference>
<evidence type="ECO:0000256" key="2">
    <source>
        <dbReference type="SAM" id="MobiDB-lite"/>
    </source>
</evidence>
<evidence type="ECO:0000256" key="1">
    <source>
        <dbReference type="ARBA" id="ARBA00023125"/>
    </source>
</evidence>
<dbReference type="EMBL" id="CDMY01000480">
    <property type="protein sequence ID" value="CEM16680.1"/>
    <property type="molecule type" value="Genomic_DNA"/>
</dbReference>
<sequence>MRNRKPRFQSIEEEIFQWMDGQEDVASIGPADIWEEGKEIASRLQVSGFKGSDTWAKAVKKRYEERKARAQGSSSAPQVDTPDPLGHHPPGEQQSDAHAAADGGAAVEKAVSDTPDRAALGGVQDSVRGEENNEKNEENQNRNRQVTRPPELHRNGGPAAFEDDQEYGTSGGVDKQRGRKRSETKERI</sequence>
<keyword evidence="1" id="KW-0238">DNA-binding</keyword>
<dbReference type="AlphaFoldDB" id="A0A0G4FQG3"/>
<evidence type="ECO:0000313" key="5">
    <source>
        <dbReference type="Proteomes" id="UP000041254"/>
    </source>
</evidence>
<accession>A0A0G4FQG3</accession>
<dbReference type="InterPro" id="IPR006600">
    <property type="entry name" value="HTH_CenpB_DNA-bd_dom"/>
</dbReference>
<feature type="domain" description="HTH CENPB-type" evidence="3">
    <location>
        <begin position="1"/>
        <end position="69"/>
    </location>
</feature>
<name>A0A0G4FQG3_VITBC</name>
<dbReference type="InParanoid" id="A0A0G4FQG3"/>
<dbReference type="Proteomes" id="UP000041254">
    <property type="component" value="Unassembled WGS sequence"/>
</dbReference>
<feature type="region of interest" description="Disordered" evidence="2">
    <location>
        <begin position="62"/>
        <end position="188"/>
    </location>
</feature>
<organism evidence="4 5">
    <name type="scientific">Vitrella brassicaformis (strain CCMP3155)</name>
    <dbReference type="NCBI Taxonomy" id="1169540"/>
    <lineage>
        <taxon>Eukaryota</taxon>
        <taxon>Sar</taxon>
        <taxon>Alveolata</taxon>
        <taxon>Colpodellida</taxon>
        <taxon>Vitrellaceae</taxon>
        <taxon>Vitrella</taxon>
    </lineage>
</organism>
<proteinExistence type="predicted"/>
<dbReference type="OrthoDB" id="6491489at2759"/>
<dbReference type="VEuPathDB" id="CryptoDB:Vbra_15973"/>
<feature type="compositionally biased region" description="Basic and acidic residues" evidence="2">
    <location>
        <begin position="127"/>
        <end position="141"/>
    </location>
</feature>
<feature type="compositionally biased region" description="Low complexity" evidence="2">
    <location>
        <begin position="96"/>
        <end position="106"/>
    </location>
</feature>
<evidence type="ECO:0000313" key="4">
    <source>
        <dbReference type="EMBL" id="CEM16680.1"/>
    </source>
</evidence>
<dbReference type="PROSITE" id="PS51253">
    <property type="entry name" value="HTH_CENPB"/>
    <property type="match status" value="1"/>
</dbReference>
<gene>
    <name evidence="4" type="ORF">Vbra_15973</name>
</gene>
<protein>
    <recommendedName>
        <fullName evidence="3">HTH CENPB-type domain-containing protein</fullName>
    </recommendedName>
</protein>
<reference evidence="4 5" key="1">
    <citation type="submission" date="2014-11" db="EMBL/GenBank/DDBJ databases">
        <authorList>
            <person name="Zhu J."/>
            <person name="Qi W."/>
            <person name="Song R."/>
        </authorList>
    </citation>
    <scope>NUCLEOTIDE SEQUENCE [LARGE SCALE GENOMIC DNA]</scope>
</reference>